<dbReference type="InterPro" id="IPR036388">
    <property type="entry name" value="WH-like_DNA-bd_sf"/>
</dbReference>
<evidence type="ECO:0000259" key="1">
    <source>
        <dbReference type="Pfam" id="PF13518"/>
    </source>
</evidence>
<evidence type="ECO:0000313" key="3">
    <source>
        <dbReference type="Proteomes" id="UP000283633"/>
    </source>
</evidence>
<dbReference type="InterPro" id="IPR055247">
    <property type="entry name" value="InsJ-like_HTH"/>
</dbReference>
<feature type="domain" description="Insertion element IS150 protein InsJ-like helix-turn-helix" evidence="1">
    <location>
        <begin position="42"/>
        <end position="94"/>
    </location>
</feature>
<dbReference type="Gene3D" id="1.10.10.10">
    <property type="entry name" value="Winged helix-like DNA-binding domain superfamily/Winged helix DNA-binding domain"/>
    <property type="match status" value="1"/>
</dbReference>
<dbReference type="InterPro" id="IPR010921">
    <property type="entry name" value="Trp_repressor/repl_initiator"/>
</dbReference>
<proteinExistence type="predicted"/>
<keyword evidence="3" id="KW-1185">Reference proteome</keyword>
<accession>A0A3R8J9Y7</accession>
<sequence length="97" mass="11357">MNESVKFWGKSYKNTVTLGMIKSGRMKGDLAMERGRRATLEERIAIVKYTLAHENNYQQAADRFNVSYPQVYTWVRKYRQSGMEGLVDHRGRPKQVK</sequence>
<dbReference type="GO" id="GO:0043565">
    <property type="term" value="F:sequence-specific DNA binding"/>
    <property type="evidence" value="ECO:0007669"/>
    <property type="project" value="InterPro"/>
</dbReference>
<comment type="caution">
    <text evidence="2">The sequence shown here is derived from an EMBL/GenBank/DDBJ whole genome shotgun (WGS) entry which is preliminary data.</text>
</comment>
<dbReference type="SUPFAM" id="SSF48295">
    <property type="entry name" value="TrpR-like"/>
    <property type="match status" value="1"/>
</dbReference>
<reference evidence="2 3" key="1">
    <citation type="submission" date="2018-08" db="EMBL/GenBank/DDBJ databases">
        <title>Genome Lactobacillus garii FI11369.</title>
        <authorList>
            <person name="Diaz M."/>
            <person name="Narbad A."/>
        </authorList>
    </citation>
    <scope>NUCLEOTIDE SEQUENCE [LARGE SCALE GENOMIC DNA]</scope>
    <source>
        <strain evidence="2 3">FI11369</strain>
    </source>
</reference>
<evidence type="ECO:0000313" key="2">
    <source>
        <dbReference type="EMBL" id="RRK11648.1"/>
    </source>
</evidence>
<dbReference type="AlphaFoldDB" id="A0A3R8J9Y7"/>
<dbReference type="Pfam" id="PF13518">
    <property type="entry name" value="HTH_28"/>
    <property type="match status" value="1"/>
</dbReference>
<dbReference type="EMBL" id="QWZQ01000002">
    <property type="protein sequence ID" value="RRK11648.1"/>
    <property type="molecule type" value="Genomic_DNA"/>
</dbReference>
<gene>
    <name evidence="2" type="ORF">D1831_00810</name>
</gene>
<dbReference type="Proteomes" id="UP000283633">
    <property type="component" value="Unassembled WGS sequence"/>
</dbReference>
<name>A0A3R8J9Y7_9LACO</name>
<protein>
    <submittedName>
        <fullName evidence="2">Helix-turn-helix domain-containing protein</fullName>
    </submittedName>
</protein>
<organism evidence="2 3">
    <name type="scientific">Lactiplantibacillus garii</name>
    <dbReference type="NCBI Taxonomy" id="2306423"/>
    <lineage>
        <taxon>Bacteria</taxon>
        <taxon>Bacillati</taxon>
        <taxon>Bacillota</taxon>
        <taxon>Bacilli</taxon>
        <taxon>Lactobacillales</taxon>
        <taxon>Lactobacillaceae</taxon>
        <taxon>Lactiplantibacillus</taxon>
    </lineage>
</organism>